<sequence length="512" mass="58664">MIKSQQLLLSPLLTMSLEECPPFCPICGDDSTSDISSRLSSGVRIFQSFLKLFGASSWNGGNFGFCDLCKMQLLLISQLQQDLVELEKKLEKHEKNLREKLEGSEVNFQKNSVYSKDQRYLKLRRQLVGGAIGDEEAHRIKVEVEDPLENDGNDPRNMLDLEYILPLSHSEEEEDSPPPRSKRHRAPPQRFSPAVEKVIKKKAQIKSTEEESENDNAPEQDDYDSDSEISPPSIEALVEKGKKPSLPKQTISIYKIRLTKVPTSDSYQCSACSLILPNNINKMRSHVAKEHTNLFVCPHCDKRFDRPTYLRAHVDYHHKNLPPEVTCHCTICQKPFSRPYRLRDHLWTHYSEVEKAAALSRGEKPPRGILKTFQCSEEGCGRKFGTMSKLDKHIQEFHLKVAPEKKLCGICGASVTNLLNHTKLKHSSYEERRYQCLQCDKKFVFTMNLRQHQRQVHGTETPWSCEHCGKGFKIKTNWMEHQKTHENDKSFCDLCGASFKSSQSLKPYEPGS</sequence>
<feature type="domain" description="C2H2-type" evidence="11">
    <location>
        <begin position="295"/>
        <end position="322"/>
    </location>
</feature>
<evidence type="ECO:0000256" key="2">
    <source>
        <dbReference type="ARBA" id="ARBA00022723"/>
    </source>
</evidence>
<feature type="coiled-coil region" evidence="9">
    <location>
        <begin position="69"/>
        <end position="107"/>
    </location>
</feature>
<keyword evidence="2" id="KW-0479">Metal-binding</keyword>
<dbReference type="PANTHER" id="PTHR16515:SF49">
    <property type="entry name" value="GASTRULA ZINC FINGER PROTEIN XLCGF49.1-LIKE-RELATED"/>
    <property type="match status" value="1"/>
</dbReference>
<keyword evidence="5" id="KW-0862">Zinc</keyword>
<dbReference type="GO" id="GO:0005634">
    <property type="term" value="C:nucleus"/>
    <property type="evidence" value="ECO:0007669"/>
    <property type="project" value="UniProtKB-SubCell"/>
</dbReference>
<comment type="caution">
    <text evidence="12">The sequence shown here is derived from an EMBL/GenBank/DDBJ whole genome shotgun (WGS) entry which is preliminary data.</text>
</comment>
<proteinExistence type="predicted"/>
<feature type="region of interest" description="Disordered" evidence="10">
    <location>
        <begin position="168"/>
        <end position="230"/>
    </location>
</feature>
<dbReference type="PROSITE" id="PS00028">
    <property type="entry name" value="ZINC_FINGER_C2H2_1"/>
    <property type="match status" value="5"/>
</dbReference>
<dbReference type="GO" id="GO:0008270">
    <property type="term" value="F:zinc ion binding"/>
    <property type="evidence" value="ECO:0007669"/>
    <property type="project" value="UniProtKB-KW"/>
</dbReference>
<evidence type="ECO:0000256" key="10">
    <source>
        <dbReference type="SAM" id="MobiDB-lite"/>
    </source>
</evidence>
<evidence type="ECO:0000256" key="7">
    <source>
        <dbReference type="ARBA" id="ARBA00023242"/>
    </source>
</evidence>
<evidence type="ECO:0000256" key="4">
    <source>
        <dbReference type="ARBA" id="ARBA00022771"/>
    </source>
</evidence>
<dbReference type="SUPFAM" id="SSF57667">
    <property type="entry name" value="beta-beta-alpha zinc fingers"/>
    <property type="match status" value="3"/>
</dbReference>
<dbReference type="GO" id="GO:0010468">
    <property type="term" value="P:regulation of gene expression"/>
    <property type="evidence" value="ECO:0007669"/>
    <property type="project" value="TreeGrafter"/>
</dbReference>
<feature type="compositionally biased region" description="Acidic residues" evidence="10">
    <location>
        <begin position="210"/>
        <end position="227"/>
    </location>
</feature>
<evidence type="ECO:0000256" key="9">
    <source>
        <dbReference type="SAM" id="Coils"/>
    </source>
</evidence>
<dbReference type="SMART" id="SM00355">
    <property type="entry name" value="ZnF_C2H2"/>
    <property type="match status" value="7"/>
</dbReference>
<evidence type="ECO:0000256" key="6">
    <source>
        <dbReference type="ARBA" id="ARBA00023125"/>
    </source>
</evidence>
<evidence type="ECO:0000313" key="12">
    <source>
        <dbReference type="EMBL" id="ODM91129.1"/>
    </source>
</evidence>
<dbReference type="AlphaFoldDB" id="A0A1D2MDV7"/>
<dbReference type="PANTHER" id="PTHR16515">
    <property type="entry name" value="PR DOMAIN ZINC FINGER PROTEIN"/>
    <property type="match status" value="1"/>
</dbReference>
<organism evidence="12 13">
    <name type="scientific">Orchesella cincta</name>
    <name type="common">Springtail</name>
    <name type="synonym">Podura cincta</name>
    <dbReference type="NCBI Taxonomy" id="48709"/>
    <lineage>
        <taxon>Eukaryota</taxon>
        <taxon>Metazoa</taxon>
        <taxon>Ecdysozoa</taxon>
        <taxon>Arthropoda</taxon>
        <taxon>Hexapoda</taxon>
        <taxon>Collembola</taxon>
        <taxon>Entomobryomorpha</taxon>
        <taxon>Entomobryoidea</taxon>
        <taxon>Orchesellidae</taxon>
        <taxon>Orchesellinae</taxon>
        <taxon>Orchesella</taxon>
    </lineage>
</organism>
<dbReference type="GO" id="GO:0003677">
    <property type="term" value="F:DNA binding"/>
    <property type="evidence" value="ECO:0007669"/>
    <property type="project" value="UniProtKB-KW"/>
</dbReference>
<keyword evidence="6" id="KW-0238">DNA-binding</keyword>
<evidence type="ECO:0000313" key="13">
    <source>
        <dbReference type="Proteomes" id="UP000094527"/>
    </source>
</evidence>
<comment type="subcellular location">
    <subcellularLocation>
        <location evidence="1">Nucleus</location>
    </subcellularLocation>
</comment>
<dbReference type="PROSITE" id="PS50157">
    <property type="entry name" value="ZINC_FINGER_C2H2_2"/>
    <property type="match status" value="5"/>
</dbReference>
<feature type="domain" description="C2H2-type" evidence="11">
    <location>
        <begin position="434"/>
        <end position="462"/>
    </location>
</feature>
<name>A0A1D2MDV7_ORCCI</name>
<dbReference type="InterPro" id="IPR013087">
    <property type="entry name" value="Znf_C2H2_type"/>
</dbReference>
<dbReference type="InterPro" id="IPR036236">
    <property type="entry name" value="Znf_C2H2_sf"/>
</dbReference>
<feature type="domain" description="C2H2-type" evidence="11">
    <location>
        <begin position="373"/>
        <end position="403"/>
    </location>
</feature>
<protein>
    <submittedName>
        <fullName evidence="12">Zinc finger and SCAN domain-containing protein 2</fullName>
    </submittedName>
</protein>
<reference evidence="12 13" key="1">
    <citation type="journal article" date="2016" name="Genome Biol. Evol.">
        <title>Gene Family Evolution Reflects Adaptation to Soil Environmental Stressors in the Genome of the Collembolan Orchesella cincta.</title>
        <authorList>
            <person name="Faddeeva-Vakhrusheva A."/>
            <person name="Derks M.F."/>
            <person name="Anvar S.Y."/>
            <person name="Agamennone V."/>
            <person name="Suring W."/>
            <person name="Smit S."/>
            <person name="van Straalen N.M."/>
            <person name="Roelofs D."/>
        </authorList>
    </citation>
    <scope>NUCLEOTIDE SEQUENCE [LARGE SCALE GENOMIC DNA]</scope>
    <source>
        <tissue evidence="12">Mixed pool</tissue>
    </source>
</reference>
<feature type="domain" description="C2H2-type" evidence="11">
    <location>
        <begin position="463"/>
        <end position="490"/>
    </location>
</feature>
<evidence type="ECO:0000256" key="1">
    <source>
        <dbReference type="ARBA" id="ARBA00004123"/>
    </source>
</evidence>
<evidence type="ECO:0000256" key="3">
    <source>
        <dbReference type="ARBA" id="ARBA00022737"/>
    </source>
</evidence>
<evidence type="ECO:0000259" key="11">
    <source>
        <dbReference type="PROSITE" id="PS50157"/>
    </source>
</evidence>
<evidence type="ECO:0000256" key="8">
    <source>
        <dbReference type="PROSITE-ProRule" id="PRU00042"/>
    </source>
</evidence>
<keyword evidence="9" id="KW-0175">Coiled coil</keyword>
<feature type="domain" description="C2H2-type" evidence="11">
    <location>
        <begin position="327"/>
        <end position="354"/>
    </location>
</feature>
<gene>
    <name evidence="12" type="ORF">Ocin01_15550</name>
</gene>
<dbReference type="Gene3D" id="3.30.160.60">
    <property type="entry name" value="Classic Zinc Finger"/>
    <property type="match status" value="4"/>
</dbReference>
<keyword evidence="4 8" id="KW-0863">Zinc-finger</keyword>
<dbReference type="Pfam" id="PF00096">
    <property type="entry name" value="zf-C2H2"/>
    <property type="match status" value="3"/>
</dbReference>
<dbReference type="InterPro" id="IPR050331">
    <property type="entry name" value="Zinc_finger"/>
</dbReference>
<evidence type="ECO:0000256" key="5">
    <source>
        <dbReference type="ARBA" id="ARBA00022833"/>
    </source>
</evidence>
<keyword evidence="7" id="KW-0539">Nucleus</keyword>
<keyword evidence="3" id="KW-0677">Repeat</keyword>
<dbReference type="STRING" id="48709.A0A1D2MDV7"/>
<dbReference type="EMBL" id="LJIJ01001660">
    <property type="protein sequence ID" value="ODM91129.1"/>
    <property type="molecule type" value="Genomic_DNA"/>
</dbReference>
<dbReference type="Proteomes" id="UP000094527">
    <property type="component" value="Unassembled WGS sequence"/>
</dbReference>
<dbReference type="OrthoDB" id="10039931at2759"/>
<accession>A0A1D2MDV7</accession>
<keyword evidence="13" id="KW-1185">Reference proteome</keyword>